<dbReference type="AlphaFoldDB" id="A0A9W8TWL4"/>
<proteinExistence type="predicted"/>
<gene>
    <name evidence="1" type="ORF">DFH05DRAFT_1401325</name>
</gene>
<evidence type="ECO:0000313" key="2">
    <source>
        <dbReference type="Proteomes" id="UP001142393"/>
    </source>
</evidence>
<dbReference type="Proteomes" id="UP001142393">
    <property type="component" value="Unassembled WGS sequence"/>
</dbReference>
<keyword evidence="2" id="KW-1185">Reference proteome</keyword>
<dbReference type="EMBL" id="JANVFU010000009">
    <property type="protein sequence ID" value="KAJ3743038.1"/>
    <property type="molecule type" value="Genomic_DNA"/>
</dbReference>
<comment type="caution">
    <text evidence="1">The sequence shown here is derived from an EMBL/GenBank/DDBJ whole genome shotgun (WGS) entry which is preliminary data.</text>
</comment>
<name>A0A9W8TWL4_9AGAR</name>
<organism evidence="1 2">
    <name type="scientific">Lentinula detonsa</name>
    <dbReference type="NCBI Taxonomy" id="2804962"/>
    <lineage>
        <taxon>Eukaryota</taxon>
        <taxon>Fungi</taxon>
        <taxon>Dikarya</taxon>
        <taxon>Basidiomycota</taxon>
        <taxon>Agaricomycotina</taxon>
        <taxon>Agaricomycetes</taxon>
        <taxon>Agaricomycetidae</taxon>
        <taxon>Agaricales</taxon>
        <taxon>Marasmiineae</taxon>
        <taxon>Omphalotaceae</taxon>
        <taxon>Lentinula</taxon>
    </lineage>
</organism>
<sequence length="156" mass="17777">MIQVCKERGKAGDDAARTKGVAFWQWVLNLLEHAGPELMSDEEDLHVLDETIPERPISVAAKEVLSLAWRHPYFTKLFIFIDVTTGLEAMVFQRTGHPSMRRIRTGRESSWPAPKGCPISFYAPIFLKTLHTAEKAALRIDTMELALREFEGYMDD</sequence>
<evidence type="ECO:0000313" key="1">
    <source>
        <dbReference type="EMBL" id="KAJ3743038.1"/>
    </source>
</evidence>
<reference evidence="1 2" key="1">
    <citation type="journal article" date="2023" name="Proc. Natl. Acad. Sci. U.S.A.">
        <title>A global phylogenomic analysis of the shiitake genus Lentinula.</title>
        <authorList>
            <person name="Sierra-Patev S."/>
            <person name="Min B."/>
            <person name="Naranjo-Ortiz M."/>
            <person name="Looney B."/>
            <person name="Konkel Z."/>
            <person name="Slot J.C."/>
            <person name="Sakamoto Y."/>
            <person name="Steenwyk J.L."/>
            <person name="Rokas A."/>
            <person name="Carro J."/>
            <person name="Camarero S."/>
            <person name="Ferreira P."/>
            <person name="Molpeceres G."/>
            <person name="Ruiz-Duenas F.J."/>
            <person name="Serrano A."/>
            <person name="Henrissat B."/>
            <person name="Drula E."/>
            <person name="Hughes K.W."/>
            <person name="Mata J.L."/>
            <person name="Ishikawa N.K."/>
            <person name="Vargas-Isla R."/>
            <person name="Ushijima S."/>
            <person name="Smith C.A."/>
            <person name="Donoghue J."/>
            <person name="Ahrendt S."/>
            <person name="Andreopoulos W."/>
            <person name="He G."/>
            <person name="LaButti K."/>
            <person name="Lipzen A."/>
            <person name="Ng V."/>
            <person name="Riley R."/>
            <person name="Sandor L."/>
            <person name="Barry K."/>
            <person name="Martinez A.T."/>
            <person name="Xiao Y."/>
            <person name="Gibbons J.G."/>
            <person name="Terashima K."/>
            <person name="Grigoriev I.V."/>
            <person name="Hibbett D."/>
        </authorList>
    </citation>
    <scope>NUCLEOTIDE SEQUENCE [LARGE SCALE GENOMIC DNA]</scope>
    <source>
        <strain evidence="1 2">TFB7810</strain>
    </source>
</reference>
<accession>A0A9W8TWL4</accession>
<protein>
    <submittedName>
        <fullName evidence="1">Uncharacterized protein</fullName>
    </submittedName>
</protein>